<comment type="caution">
    <text evidence="1">The sequence shown here is derived from an EMBL/GenBank/DDBJ whole genome shotgun (WGS) entry which is preliminary data.</text>
</comment>
<dbReference type="EMBL" id="LAZR01012567">
    <property type="protein sequence ID" value="KKM26156.1"/>
    <property type="molecule type" value="Genomic_DNA"/>
</dbReference>
<sequence>MRIFRITMVQQKESILLTEWLKTFHRTDKQWKRVRLGIPANPEEAKLYSVLLRWADAIVESDGEILIIETKLRPELGAIGQLEGYKELFKVTPEFSDYVNWPVKMVLVSPVMDLGIAEIASKKGIIYDVWKPKNW</sequence>
<dbReference type="AlphaFoldDB" id="A0A0F9IEY0"/>
<proteinExistence type="predicted"/>
<gene>
    <name evidence="1" type="ORF">LCGC14_1587650</name>
</gene>
<protein>
    <submittedName>
        <fullName evidence="1">Uncharacterized protein</fullName>
    </submittedName>
</protein>
<organism evidence="1">
    <name type="scientific">marine sediment metagenome</name>
    <dbReference type="NCBI Taxonomy" id="412755"/>
    <lineage>
        <taxon>unclassified sequences</taxon>
        <taxon>metagenomes</taxon>
        <taxon>ecological metagenomes</taxon>
    </lineage>
</organism>
<evidence type="ECO:0000313" key="1">
    <source>
        <dbReference type="EMBL" id="KKM26156.1"/>
    </source>
</evidence>
<name>A0A0F9IEY0_9ZZZZ</name>
<accession>A0A0F9IEY0</accession>
<reference evidence="1" key="1">
    <citation type="journal article" date="2015" name="Nature">
        <title>Complex archaea that bridge the gap between prokaryotes and eukaryotes.</title>
        <authorList>
            <person name="Spang A."/>
            <person name="Saw J.H."/>
            <person name="Jorgensen S.L."/>
            <person name="Zaremba-Niedzwiedzka K."/>
            <person name="Martijn J."/>
            <person name="Lind A.E."/>
            <person name="van Eijk R."/>
            <person name="Schleper C."/>
            <person name="Guy L."/>
            <person name="Ettema T.J."/>
        </authorList>
    </citation>
    <scope>NUCLEOTIDE SEQUENCE</scope>
</reference>